<sequence>MESLAINDLVLTSDGLSEKLVWVGKSLCTVRPDLPDDLAGWPIRIHAGAIADHMPHTDLLVTAEHCIFLNGGFIPARMLVNGASITWDKTFRSYEYFHVETETHVVISANGLLTESYLDTGDRQAFRQTGQIAALRSSQKDWQKDAAAPLMTSRFQTEPAWKAIALRAGIDGFAAFTTADPALHLLLPDGTRLYPSRQSSGFVIFTLPHAIRSLRLMSRADRPCDVVGPYVDDRRALGVLIRDIMLFDGPKTRRVTDHLIPPEPTSGWMADEIEGQGWTDGDAALHINTEGPSTLALQIIGGGPYILSHTDTQIRRAG</sequence>
<organism evidence="2 3">
    <name type="scientific">Gluconobacter frateurii NRIC 0228</name>
    <dbReference type="NCBI Taxonomy" id="1307946"/>
    <lineage>
        <taxon>Bacteria</taxon>
        <taxon>Pseudomonadati</taxon>
        <taxon>Pseudomonadota</taxon>
        <taxon>Alphaproteobacteria</taxon>
        <taxon>Acetobacterales</taxon>
        <taxon>Acetobacteraceae</taxon>
        <taxon>Gluconobacter</taxon>
    </lineage>
</organism>
<name>A0ABQ0QA01_9PROT</name>
<evidence type="ECO:0000313" key="2">
    <source>
        <dbReference type="EMBL" id="GBR10464.1"/>
    </source>
</evidence>
<reference evidence="2" key="1">
    <citation type="submission" date="2013-04" db="EMBL/GenBank/DDBJ databases">
        <title>The genome sequencing project of 58 acetic acid bacteria.</title>
        <authorList>
            <person name="Okamoto-Kainuma A."/>
            <person name="Ishikawa M."/>
            <person name="Umino S."/>
            <person name="Koizumi Y."/>
            <person name="Shiwa Y."/>
            <person name="Yoshikawa H."/>
            <person name="Matsutani M."/>
            <person name="Matsushita K."/>
        </authorList>
    </citation>
    <scope>NUCLEOTIDE SEQUENCE</scope>
    <source>
        <strain evidence="2">NRIC 0228</strain>
    </source>
</reference>
<dbReference type="InterPro" id="IPR028992">
    <property type="entry name" value="Hedgehog/Intein_dom"/>
</dbReference>
<dbReference type="EMBL" id="BAQW01000004">
    <property type="protein sequence ID" value="GBR10464.1"/>
    <property type="molecule type" value="Genomic_DNA"/>
</dbReference>
<evidence type="ECO:0000313" key="3">
    <source>
        <dbReference type="Proteomes" id="UP001061070"/>
    </source>
</evidence>
<dbReference type="Proteomes" id="UP001061070">
    <property type="component" value="Unassembled WGS sequence"/>
</dbReference>
<accession>A0ABQ0QA01</accession>
<dbReference type="SUPFAM" id="SSF51294">
    <property type="entry name" value="Hedgehog/intein (Hint) domain"/>
    <property type="match status" value="1"/>
</dbReference>
<proteinExistence type="predicted"/>
<keyword evidence="3" id="KW-1185">Reference proteome</keyword>
<comment type="caution">
    <text evidence="2">The sequence shown here is derived from an EMBL/GenBank/DDBJ whole genome shotgun (WGS) entry which is preliminary data.</text>
</comment>
<feature type="domain" description="Hedgehog/Intein (Hint)" evidence="1">
    <location>
        <begin position="2"/>
        <end position="120"/>
    </location>
</feature>
<gene>
    <name evidence="2" type="ORF">AA0228_1046</name>
</gene>
<dbReference type="Pfam" id="PF13403">
    <property type="entry name" value="Hint_2"/>
    <property type="match status" value="1"/>
</dbReference>
<dbReference type="InterPro" id="IPR036844">
    <property type="entry name" value="Hint_dom_sf"/>
</dbReference>
<protein>
    <recommendedName>
        <fullName evidence="1">Hedgehog/Intein (Hint) domain-containing protein</fullName>
    </recommendedName>
</protein>
<evidence type="ECO:0000259" key="1">
    <source>
        <dbReference type="Pfam" id="PF13403"/>
    </source>
</evidence>